<dbReference type="SUPFAM" id="SSF48452">
    <property type="entry name" value="TPR-like"/>
    <property type="match status" value="2"/>
</dbReference>
<dbReference type="InterPro" id="IPR011990">
    <property type="entry name" value="TPR-like_helical_dom_sf"/>
</dbReference>
<proteinExistence type="predicted"/>
<evidence type="ECO:0000313" key="1">
    <source>
        <dbReference type="EMBL" id="WYF45832.1"/>
    </source>
</evidence>
<reference evidence="1" key="1">
    <citation type="submission" date="2024-03" db="EMBL/GenBank/DDBJ databases">
        <title>Deinococcus weizhi sp. nov., isolated from human skin.</title>
        <authorList>
            <person name="Wei Z."/>
            <person name="Tian F."/>
            <person name="Yang C."/>
            <person name="Xin L.T."/>
            <person name="Wen Z.J."/>
            <person name="Lan K.C."/>
            <person name="Yu L."/>
            <person name="Zhe W."/>
            <person name="Dan F.D."/>
            <person name="Jun W."/>
            <person name="Rui Z."/>
            <person name="Yong X.J."/>
            <person name="Ting Y."/>
            <person name="Wei X."/>
            <person name="Xu Z.G."/>
            <person name="Xin Z."/>
            <person name="Dong F.G."/>
            <person name="Ni X.M."/>
            <person name="Zheng M.G."/>
            <person name="Chun Y."/>
            <person name="Qian W.X."/>
        </authorList>
    </citation>
    <scope>NUCLEOTIDE SEQUENCE</scope>
    <source>
        <strain evidence="1">VB142</strain>
    </source>
</reference>
<dbReference type="InterPro" id="IPR019734">
    <property type="entry name" value="TPR_rpt"/>
</dbReference>
<dbReference type="Gene3D" id="1.25.40.10">
    <property type="entry name" value="Tetratricopeptide repeat domain"/>
    <property type="match status" value="2"/>
</dbReference>
<dbReference type="EMBL" id="CP149782">
    <property type="protein sequence ID" value="WYF45832.1"/>
    <property type="molecule type" value="Genomic_DNA"/>
</dbReference>
<dbReference type="AlphaFoldDB" id="A0AAU6Q6Q3"/>
<accession>A0AAU6Q6Q3</accession>
<gene>
    <name evidence="1" type="ORF">WDJ50_06890</name>
</gene>
<dbReference type="RefSeq" id="WP_339097160.1">
    <property type="nucleotide sequence ID" value="NZ_CP149782.1"/>
</dbReference>
<name>A0AAU6Q6Q3_9DEIO</name>
<organism evidence="1">
    <name type="scientific">Deinococcus sp. VB142</name>
    <dbReference type="NCBI Taxonomy" id="3112952"/>
    <lineage>
        <taxon>Bacteria</taxon>
        <taxon>Thermotogati</taxon>
        <taxon>Deinococcota</taxon>
        <taxon>Deinococci</taxon>
        <taxon>Deinococcales</taxon>
        <taxon>Deinococcaceae</taxon>
        <taxon>Deinococcus</taxon>
    </lineage>
</organism>
<sequence>MLGWQSRGLLSEGARRLKQLIDRAEATNYPKDATYRWACQNYCHLSLYSGGWTPEVAERLDETAQLSEQAGDAACLAQCRSVEGVFLAVTGQLERAGKVFKEVLQIAREGRAHYEQGTAFRNLASVHNNLPNSQKPLAEYLSQGMEHAEQHHLETVKGSLLLLNAEQLLGQRRFAEARTYLDQAEEIFNKYGLVKDLAFVHRIRGLVAYVGTTPGSAGSNEQLDLAAANWEMGSRMMAGNVVNRTMDLLLPQMGDIYLAKGELDAAEAFFRTGIQRAEQEQIKPLIINGNLGLGRTLFALGEYEQALLNLSTAFRMTEMPTVWCLVLEVAAATLGRLGLDVNAVRLWGKAEADRDNLKVTRYPVYAEYIEPEITKVHARVGEAEFRKIFEEGKTITRNEVQELMTMPQNEVVGHVLKSS</sequence>
<protein>
    <submittedName>
        <fullName evidence="1">Tetratricopeptide repeat protein</fullName>
    </submittedName>
</protein>
<dbReference type="Pfam" id="PF13181">
    <property type="entry name" value="TPR_8"/>
    <property type="match status" value="1"/>
</dbReference>